<dbReference type="EMBL" id="AP026073">
    <property type="protein sequence ID" value="BDM70692.1"/>
    <property type="molecule type" value="Genomic_DNA"/>
</dbReference>
<gene>
    <name evidence="2" type="ORF">HEK616_41790</name>
</gene>
<dbReference type="Proteomes" id="UP001059597">
    <property type="component" value="Chromosome"/>
</dbReference>
<feature type="region of interest" description="Disordered" evidence="1">
    <location>
        <begin position="45"/>
        <end position="90"/>
    </location>
</feature>
<organism evidence="2 3">
    <name type="scientific">Streptomyces nigrescens</name>
    <dbReference type="NCBI Taxonomy" id="1920"/>
    <lineage>
        <taxon>Bacteria</taxon>
        <taxon>Bacillati</taxon>
        <taxon>Actinomycetota</taxon>
        <taxon>Actinomycetes</taxon>
        <taxon>Kitasatosporales</taxon>
        <taxon>Streptomycetaceae</taxon>
        <taxon>Streptomyces</taxon>
    </lineage>
</organism>
<reference evidence="2" key="1">
    <citation type="submission" date="2022-06" db="EMBL/GenBank/DDBJ databases">
        <title>Complete genome sequence of Streptomyces nigrescens HEK616.</title>
        <authorList>
            <person name="Asamizu S."/>
            <person name="Onaka H."/>
        </authorList>
    </citation>
    <scope>NUCLEOTIDE SEQUENCE</scope>
    <source>
        <strain evidence="2">HEK616</strain>
    </source>
</reference>
<evidence type="ECO:0000313" key="3">
    <source>
        <dbReference type="Proteomes" id="UP001059597"/>
    </source>
</evidence>
<keyword evidence="3" id="KW-1185">Reference proteome</keyword>
<sequence length="90" mass="9571">MSEEHRSAEDPARAAPGDEERRLARKALAGRARDAADLSLLMDMLDLDPGRDPGRGAAHAPAADHGRNPGRGARAGRARSLLRPDRGDTP</sequence>
<accession>A0ABN6QZ20</accession>
<proteinExistence type="predicted"/>
<feature type="region of interest" description="Disordered" evidence="1">
    <location>
        <begin position="1"/>
        <end position="21"/>
    </location>
</feature>
<protein>
    <submittedName>
        <fullName evidence="2">Uncharacterized protein</fullName>
    </submittedName>
</protein>
<dbReference type="RefSeq" id="WP_261954400.1">
    <property type="nucleotide sequence ID" value="NZ_AP026073.1"/>
</dbReference>
<evidence type="ECO:0000256" key="1">
    <source>
        <dbReference type="SAM" id="MobiDB-lite"/>
    </source>
</evidence>
<evidence type="ECO:0000313" key="2">
    <source>
        <dbReference type="EMBL" id="BDM70692.1"/>
    </source>
</evidence>
<name>A0ABN6QZ20_STRNI</name>